<evidence type="ECO:0000313" key="3">
    <source>
        <dbReference type="Proteomes" id="UP000307956"/>
    </source>
</evidence>
<keyword evidence="1" id="KW-1133">Transmembrane helix</keyword>
<keyword evidence="1" id="KW-0812">Transmembrane</keyword>
<dbReference type="Proteomes" id="UP000307956">
    <property type="component" value="Unassembled WGS sequence"/>
</dbReference>
<name>A0A4S4AWE3_9RHOO</name>
<evidence type="ECO:0000256" key="1">
    <source>
        <dbReference type="SAM" id="Phobius"/>
    </source>
</evidence>
<accession>A0A4S4AWE3</accession>
<dbReference type="AlphaFoldDB" id="A0A4S4AWE3"/>
<keyword evidence="3" id="KW-1185">Reference proteome</keyword>
<dbReference type="RefSeq" id="WP_136383538.1">
    <property type="nucleotide sequence ID" value="NZ_SSOD01000002.1"/>
</dbReference>
<reference evidence="2 3" key="1">
    <citation type="submission" date="2019-04" db="EMBL/GenBank/DDBJ databases">
        <title>Azoarcus rhizosphaerae sp. nov. isolated from rhizosphere of Ficus religiosa.</title>
        <authorList>
            <person name="Lin S.-Y."/>
            <person name="Hameed A."/>
            <person name="Hsu Y.-H."/>
            <person name="Young C.-C."/>
        </authorList>
    </citation>
    <scope>NUCLEOTIDE SEQUENCE [LARGE SCALE GENOMIC DNA]</scope>
    <source>
        <strain evidence="2 3">CC-YHH848</strain>
    </source>
</reference>
<gene>
    <name evidence="2" type="ORF">E6O51_03295</name>
</gene>
<evidence type="ECO:0000313" key="2">
    <source>
        <dbReference type="EMBL" id="THF64349.1"/>
    </source>
</evidence>
<feature type="transmembrane region" description="Helical" evidence="1">
    <location>
        <begin position="67"/>
        <end position="86"/>
    </location>
</feature>
<proteinExistence type="predicted"/>
<dbReference type="EMBL" id="SSOD01000002">
    <property type="protein sequence ID" value="THF64349.1"/>
    <property type="molecule type" value="Genomic_DNA"/>
</dbReference>
<comment type="caution">
    <text evidence="2">The sequence shown here is derived from an EMBL/GenBank/DDBJ whole genome shotgun (WGS) entry which is preliminary data.</text>
</comment>
<keyword evidence="1" id="KW-0472">Membrane</keyword>
<protein>
    <submittedName>
        <fullName evidence="2">Uncharacterized protein</fullName>
    </submittedName>
</protein>
<organism evidence="2 3">
    <name type="scientific">Pseudothauera rhizosphaerae</name>
    <dbReference type="NCBI Taxonomy" id="2565932"/>
    <lineage>
        <taxon>Bacteria</taxon>
        <taxon>Pseudomonadati</taxon>
        <taxon>Pseudomonadota</taxon>
        <taxon>Betaproteobacteria</taxon>
        <taxon>Rhodocyclales</taxon>
        <taxon>Zoogloeaceae</taxon>
        <taxon>Pseudothauera</taxon>
    </lineage>
</organism>
<sequence length="87" mass="9834">MRAILYIYRAWLRLRLRIAMADLDTILTLDWPAGEARKLAEIAEIERELDLVANRAKRCRPVSADRIVMAVMVAGALPVIALRLAGY</sequence>